<organism evidence="1 2">
    <name type="scientific">Passalora fulva</name>
    <name type="common">Tomato leaf mold</name>
    <name type="synonym">Cladosporium fulvum</name>
    <dbReference type="NCBI Taxonomy" id="5499"/>
    <lineage>
        <taxon>Eukaryota</taxon>
        <taxon>Fungi</taxon>
        <taxon>Dikarya</taxon>
        <taxon>Ascomycota</taxon>
        <taxon>Pezizomycotina</taxon>
        <taxon>Dothideomycetes</taxon>
        <taxon>Dothideomycetidae</taxon>
        <taxon>Mycosphaerellales</taxon>
        <taxon>Mycosphaerellaceae</taxon>
        <taxon>Fulvia</taxon>
    </lineage>
</organism>
<dbReference type="RefSeq" id="XP_047767185.1">
    <property type="nucleotide sequence ID" value="XM_047911298.1"/>
</dbReference>
<reference evidence="1" key="1">
    <citation type="submission" date="2021-12" db="EMBL/GenBank/DDBJ databases">
        <authorList>
            <person name="Zaccaron A."/>
            <person name="Stergiopoulos I."/>
        </authorList>
    </citation>
    <scope>NUCLEOTIDE SEQUENCE</scope>
    <source>
        <strain evidence="1">Race5_Kim</strain>
    </source>
</reference>
<dbReference type="Proteomes" id="UP000756132">
    <property type="component" value="Chromosome 10"/>
</dbReference>
<gene>
    <name evidence="1" type="ORF">CLAFUR5_12150</name>
</gene>
<dbReference type="OrthoDB" id="3431997at2759"/>
<protein>
    <submittedName>
        <fullName evidence="1">Uncharacterized protein</fullName>
    </submittedName>
</protein>
<dbReference type="KEGG" id="ffu:CLAFUR5_12150"/>
<keyword evidence="2" id="KW-1185">Reference proteome</keyword>
<dbReference type="AlphaFoldDB" id="A0A9Q8PI23"/>
<reference evidence="1" key="2">
    <citation type="journal article" date="2022" name="Microb. Genom.">
        <title>A chromosome-scale genome assembly of the tomato pathogen Cladosporium fulvum reveals a compartmentalized genome architecture and the presence of a dispensable chromosome.</title>
        <authorList>
            <person name="Zaccaron A.Z."/>
            <person name="Chen L.H."/>
            <person name="Samaras A."/>
            <person name="Stergiopoulos I."/>
        </authorList>
    </citation>
    <scope>NUCLEOTIDE SEQUENCE</scope>
    <source>
        <strain evidence="1">Race5_Kim</strain>
    </source>
</reference>
<name>A0A9Q8PI23_PASFU</name>
<dbReference type="EMBL" id="CP090172">
    <property type="protein sequence ID" value="UJO22819.1"/>
    <property type="molecule type" value="Genomic_DNA"/>
</dbReference>
<proteinExistence type="predicted"/>
<accession>A0A9Q8PI23</accession>
<evidence type="ECO:0000313" key="1">
    <source>
        <dbReference type="EMBL" id="UJO22819.1"/>
    </source>
</evidence>
<sequence length="247" mass="27165">MSLAYPPRLVKYLFKSAKERNAAQKSSMKSNFFGHFPRSFGLYFSGLGDDFLSLRFHLSTATDDPNSSREDMYAITFNKGPGTRQMILYPTADHGGAPLAVATTEKRYGSSATIKLPGATEGASSTERLRYTGFVSDTYQFSLHGDTFELREGKGRPKTRTLVKLLASSEDPGGAETMATWREGSVPNRDGRLAGFSFVSEEAAQEMGEYGTLLAISAILIACQQGDAIECTWTWQEEKGLEISNYQ</sequence>
<dbReference type="GeneID" id="71992028"/>
<evidence type="ECO:0000313" key="2">
    <source>
        <dbReference type="Proteomes" id="UP000756132"/>
    </source>
</evidence>